<dbReference type="AlphaFoldDB" id="A0A5B7FT57"/>
<sequence length="66" mass="7367">MVTGHDDPHEKGEVLLDLRASSRSTVLHCSLGQQALNDPGNVELKFSDVVERHGNVTSDRVRMRKQ</sequence>
<gene>
    <name evidence="1" type="ORF">E2C01_041915</name>
</gene>
<reference evidence="1 2" key="1">
    <citation type="submission" date="2019-05" db="EMBL/GenBank/DDBJ databases">
        <title>Another draft genome of Portunus trituberculatus and its Hox gene families provides insights of decapod evolution.</title>
        <authorList>
            <person name="Jeong J.-H."/>
            <person name="Song I."/>
            <person name="Kim S."/>
            <person name="Choi T."/>
            <person name="Kim D."/>
            <person name="Ryu S."/>
            <person name="Kim W."/>
        </authorList>
    </citation>
    <scope>NUCLEOTIDE SEQUENCE [LARGE SCALE GENOMIC DNA]</scope>
    <source>
        <tissue evidence="1">Muscle</tissue>
    </source>
</reference>
<protein>
    <submittedName>
        <fullName evidence="1">Uncharacterized protein</fullName>
    </submittedName>
</protein>
<dbReference type="EMBL" id="VSRR010008127">
    <property type="protein sequence ID" value="MPC48148.1"/>
    <property type="molecule type" value="Genomic_DNA"/>
</dbReference>
<accession>A0A5B7FT57</accession>
<name>A0A5B7FT57_PORTR</name>
<proteinExistence type="predicted"/>
<keyword evidence="2" id="KW-1185">Reference proteome</keyword>
<evidence type="ECO:0000313" key="2">
    <source>
        <dbReference type="Proteomes" id="UP000324222"/>
    </source>
</evidence>
<organism evidence="1 2">
    <name type="scientific">Portunus trituberculatus</name>
    <name type="common">Swimming crab</name>
    <name type="synonym">Neptunus trituberculatus</name>
    <dbReference type="NCBI Taxonomy" id="210409"/>
    <lineage>
        <taxon>Eukaryota</taxon>
        <taxon>Metazoa</taxon>
        <taxon>Ecdysozoa</taxon>
        <taxon>Arthropoda</taxon>
        <taxon>Crustacea</taxon>
        <taxon>Multicrustacea</taxon>
        <taxon>Malacostraca</taxon>
        <taxon>Eumalacostraca</taxon>
        <taxon>Eucarida</taxon>
        <taxon>Decapoda</taxon>
        <taxon>Pleocyemata</taxon>
        <taxon>Brachyura</taxon>
        <taxon>Eubrachyura</taxon>
        <taxon>Portunoidea</taxon>
        <taxon>Portunidae</taxon>
        <taxon>Portuninae</taxon>
        <taxon>Portunus</taxon>
    </lineage>
</organism>
<dbReference type="Proteomes" id="UP000324222">
    <property type="component" value="Unassembled WGS sequence"/>
</dbReference>
<evidence type="ECO:0000313" key="1">
    <source>
        <dbReference type="EMBL" id="MPC48148.1"/>
    </source>
</evidence>
<comment type="caution">
    <text evidence="1">The sequence shown here is derived from an EMBL/GenBank/DDBJ whole genome shotgun (WGS) entry which is preliminary data.</text>
</comment>